<sequence>MVATTTTAAAAHAELLHRITKIEDESCTTTRHILQIVGINSPTRIFSSWPLFEIVQGYVLFIGCLYG</sequence>
<keyword evidence="2" id="KW-1185">Reference proteome</keyword>
<dbReference type="EMBL" id="BTGU01000014">
    <property type="protein sequence ID" value="GMN42422.1"/>
    <property type="molecule type" value="Genomic_DNA"/>
</dbReference>
<reference evidence="1" key="1">
    <citation type="submission" date="2023-07" db="EMBL/GenBank/DDBJ databases">
        <title>draft genome sequence of fig (Ficus carica).</title>
        <authorList>
            <person name="Takahashi T."/>
            <person name="Nishimura K."/>
        </authorList>
    </citation>
    <scope>NUCLEOTIDE SEQUENCE</scope>
</reference>
<name>A0AA87ZXJ5_FICCA</name>
<evidence type="ECO:0000313" key="1">
    <source>
        <dbReference type="EMBL" id="GMN42422.1"/>
    </source>
</evidence>
<accession>A0AA87ZXJ5</accession>
<proteinExistence type="predicted"/>
<dbReference type="AlphaFoldDB" id="A0AA87ZXJ5"/>
<gene>
    <name evidence="1" type="ORF">TIFTF001_011635</name>
</gene>
<evidence type="ECO:0000313" key="2">
    <source>
        <dbReference type="Proteomes" id="UP001187192"/>
    </source>
</evidence>
<dbReference type="Gramene" id="FCD_00001638-RA">
    <property type="protein sequence ID" value="FCD_00001638-RA:cds"/>
    <property type="gene ID" value="FCD_00001638"/>
</dbReference>
<protein>
    <submittedName>
        <fullName evidence="1">Uncharacterized protein</fullName>
    </submittedName>
</protein>
<comment type="caution">
    <text evidence="1">The sequence shown here is derived from an EMBL/GenBank/DDBJ whole genome shotgun (WGS) entry which is preliminary data.</text>
</comment>
<dbReference type="Proteomes" id="UP001187192">
    <property type="component" value="Unassembled WGS sequence"/>
</dbReference>
<organism evidence="1 2">
    <name type="scientific">Ficus carica</name>
    <name type="common">Common fig</name>
    <dbReference type="NCBI Taxonomy" id="3494"/>
    <lineage>
        <taxon>Eukaryota</taxon>
        <taxon>Viridiplantae</taxon>
        <taxon>Streptophyta</taxon>
        <taxon>Embryophyta</taxon>
        <taxon>Tracheophyta</taxon>
        <taxon>Spermatophyta</taxon>
        <taxon>Magnoliopsida</taxon>
        <taxon>eudicotyledons</taxon>
        <taxon>Gunneridae</taxon>
        <taxon>Pentapetalae</taxon>
        <taxon>rosids</taxon>
        <taxon>fabids</taxon>
        <taxon>Rosales</taxon>
        <taxon>Moraceae</taxon>
        <taxon>Ficeae</taxon>
        <taxon>Ficus</taxon>
    </lineage>
</organism>